<sequence>MSVKHISSEDVAMVIEGILYGDDSGFESVLENGFNELEAFAEKMREANKTYTIATFDN</sequence>
<organism evidence="2 3">
    <name type="scientific">Carnobacterium viridans</name>
    <dbReference type="NCBI Taxonomy" id="174587"/>
    <lineage>
        <taxon>Bacteria</taxon>
        <taxon>Bacillati</taxon>
        <taxon>Bacillota</taxon>
        <taxon>Bacilli</taxon>
        <taxon>Lactobacillales</taxon>
        <taxon>Carnobacteriaceae</taxon>
        <taxon>Carnobacterium</taxon>
    </lineage>
</organism>
<evidence type="ECO:0000313" key="2">
    <source>
        <dbReference type="EMBL" id="SDQ55168.1"/>
    </source>
</evidence>
<gene>
    <name evidence="1" type="ORF">SAMN04487752_2673</name>
    <name evidence="2" type="ORF">SAMN04487752_2733</name>
</gene>
<keyword evidence="3" id="KW-1185">Reference proteome</keyword>
<reference evidence="3" key="1">
    <citation type="submission" date="2016-10" db="EMBL/GenBank/DDBJ databases">
        <authorList>
            <person name="Varghese N."/>
            <person name="Submissions S."/>
        </authorList>
    </citation>
    <scope>NUCLEOTIDE SEQUENCE [LARGE SCALE GENOMIC DNA]</scope>
    <source>
        <strain evidence="3">MPL-11</strain>
    </source>
</reference>
<dbReference type="EMBL" id="FNJW01000008">
    <property type="protein sequence ID" value="SDQ53683.1"/>
    <property type="molecule type" value="Genomic_DNA"/>
</dbReference>
<dbReference type="EMBL" id="FNJW01000008">
    <property type="protein sequence ID" value="SDQ55168.1"/>
    <property type="molecule type" value="Genomic_DNA"/>
</dbReference>
<proteinExistence type="predicted"/>
<dbReference type="AlphaFoldDB" id="A0A1H1BT75"/>
<accession>A0A1H1BT75</accession>
<protein>
    <submittedName>
        <fullName evidence="2">Uncharacterized protein</fullName>
    </submittedName>
</protein>
<name>A0A1H1BT75_9LACT</name>
<dbReference type="Proteomes" id="UP000199481">
    <property type="component" value="Unassembled WGS sequence"/>
</dbReference>
<evidence type="ECO:0000313" key="3">
    <source>
        <dbReference type="Proteomes" id="UP000199481"/>
    </source>
</evidence>
<evidence type="ECO:0000313" key="1">
    <source>
        <dbReference type="EMBL" id="SDQ53683.1"/>
    </source>
</evidence>
<reference evidence="2" key="2">
    <citation type="submission" date="2016-10" db="EMBL/GenBank/DDBJ databases">
        <authorList>
            <person name="de Groot N.N."/>
        </authorList>
    </citation>
    <scope>NUCLEOTIDE SEQUENCE [LARGE SCALE GENOMIC DNA]</scope>
    <source>
        <strain evidence="2">MPL-11</strain>
    </source>
</reference>
<dbReference type="RefSeq" id="WP_176944134.1">
    <property type="nucleotide sequence ID" value="NZ_CP084916.1"/>
</dbReference>